<reference evidence="3" key="1">
    <citation type="submission" date="2013-09" db="EMBL/GenBank/DDBJ databases">
        <title>The Genome Sequence of Anopheles culicifacies species A.</title>
        <authorList>
            <consortium name="The Broad Institute Genomics Platform"/>
            <person name="Neafsey D.E."/>
            <person name="Besansky N."/>
            <person name="Howell P."/>
            <person name="Walton C."/>
            <person name="Young S.K."/>
            <person name="Zeng Q."/>
            <person name="Gargeya S."/>
            <person name="Fitzgerald M."/>
            <person name="Haas B."/>
            <person name="Abouelleil A."/>
            <person name="Allen A.W."/>
            <person name="Alvarado L."/>
            <person name="Arachchi H.M."/>
            <person name="Berlin A.M."/>
            <person name="Chapman S.B."/>
            <person name="Gainer-Dewar J."/>
            <person name="Goldberg J."/>
            <person name="Griggs A."/>
            <person name="Gujja S."/>
            <person name="Hansen M."/>
            <person name="Howarth C."/>
            <person name="Imamovic A."/>
            <person name="Ireland A."/>
            <person name="Larimer J."/>
            <person name="McCowan C."/>
            <person name="Murphy C."/>
            <person name="Pearson M."/>
            <person name="Poon T.W."/>
            <person name="Priest M."/>
            <person name="Roberts A."/>
            <person name="Saif S."/>
            <person name="Shea T."/>
            <person name="Sisk P."/>
            <person name="Sykes S."/>
            <person name="Wortman J."/>
            <person name="Nusbaum C."/>
            <person name="Birren B."/>
        </authorList>
    </citation>
    <scope>NUCLEOTIDE SEQUENCE [LARGE SCALE GENOMIC DNA]</scope>
    <source>
        <strain evidence="3">A-37</strain>
    </source>
</reference>
<dbReference type="InterPro" id="IPR029058">
    <property type="entry name" value="AB_hydrolase_fold"/>
</dbReference>
<organism evidence="2 3">
    <name type="scientific">Anopheles culicifacies</name>
    <dbReference type="NCBI Taxonomy" id="139723"/>
    <lineage>
        <taxon>Eukaryota</taxon>
        <taxon>Metazoa</taxon>
        <taxon>Ecdysozoa</taxon>
        <taxon>Arthropoda</taxon>
        <taxon>Hexapoda</taxon>
        <taxon>Insecta</taxon>
        <taxon>Pterygota</taxon>
        <taxon>Neoptera</taxon>
        <taxon>Endopterygota</taxon>
        <taxon>Diptera</taxon>
        <taxon>Nematocera</taxon>
        <taxon>Culicoidea</taxon>
        <taxon>Culicidae</taxon>
        <taxon>Anophelinae</taxon>
        <taxon>Anopheles</taxon>
        <taxon>culicifacies species complex</taxon>
    </lineage>
</organism>
<sequence length="177" mass="19137">MMGKQSIALIVLIACVCTPQVHSLDLGGFFKTTGDVAKVAAKTAKGVAEKVPQIFSPEQLLEFSKQSIIGLPAEAIAATINQICSVALLSNATASENSVNITDMNYILMTEDNNVTIPLLESDDLWINELFNKSYDTVILVTGWTSNVNEPNRAIDTIYSAYKARGGYNFVVIDTAE</sequence>
<protein>
    <submittedName>
        <fullName evidence="2">Uncharacterized protein</fullName>
    </submittedName>
</protein>
<dbReference type="STRING" id="139723.A0A182MNQ1"/>
<dbReference type="EMBL" id="AXCM01016189">
    <property type="status" value="NOT_ANNOTATED_CDS"/>
    <property type="molecule type" value="Genomic_DNA"/>
</dbReference>
<evidence type="ECO:0000313" key="3">
    <source>
        <dbReference type="Proteomes" id="UP000075883"/>
    </source>
</evidence>
<proteinExistence type="predicted"/>
<reference evidence="2" key="2">
    <citation type="submission" date="2020-05" db="UniProtKB">
        <authorList>
            <consortium name="EnsemblMetazoa"/>
        </authorList>
    </citation>
    <scope>IDENTIFICATION</scope>
    <source>
        <strain evidence="2">A-37</strain>
    </source>
</reference>
<evidence type="ECO:0000313" key="2">
    <source>
        <dbReference type="EnsemblMetazoa" id="ACUA022658-PA"/>
    </source>
</evidence>
<evidence type="ECO:0000256" key="1">
    <source>
        <dbReference type="SAM" id="SignalP"/>
    </source>
</evidence>
<dbReference type="SUPFAM" id="SSF53474">
    <property type="entry name" value="alpha/beta-Hydrolases"/>
    <property type="match status" value="1"/>
</dbReference>
<dbReference type="Proteomes" id="UP000075883">
    <property type="component" value="Unassembled WGS sequence"/>
</dbReference>
<keyword evidence="1" id="KW-0732">Signal</keyword>
<dbReference type="VEuPathDB" id="VectorBase:ACUA022658"/>
<name>A0A182MNQ1_9DIPT</name>
<keyword evidence="3" id="KW-1185">Reference proteome</keyword>
<dbReference type="Gene3D" id="3.40.50.1820">
    <property type="entry name" value="alpha/beta hydrolase"/>
    <property type="match status" value="1"/>
</dbReference>
<dbReference type="AlphaFoldDB" id="A0A182MNQ1"/>
<dbReference type="EnsemblMetazoa" id="ACUA022658-RA">
    <property type="protein sequence ID" value="ACUA022658-PA"/>
    <property type="gene ID" value="ACUA022658"/>
</dbReference>
<accession>A0A182MNQ1</accession>
<dbReference type="PROSITE" id="PS51257">
    <property type="entry name" value="PROKAR_LIPOPROTEIN"/>
    <property type="match status" value="1"/>
</dbReference>
<feature type="chain" id="PRO_5008128584" evidence="1">
    <location>
        <begin position="24"/>
        <end position="177"/>
    </location>
</feature>
<feature type="signal peptide" evidence="1">
    <location>
        <begin position="1"/>
        <end position="23"/>
    </location>
</feature>